<proteinExistence type="predicted"/>
<feature type="compositionally biased region" description="Low complexity" evidence="1">
    <location>
        <begin position="113"/>
        <end position="126"/>
    </location>
</feature>
<reference evidence="2" key="1">
    <citation type="submission" date="2023-10" db="EMBL/GenBank/DDBJ databases">
        <authorList>
            <person name="Chen Y."/>
            <person name="Shah S."/>
            <person name="Dougan E. K."/>
            <person name="Thang M."/>
            <person name="Chan C."/>
        </authorList>
    </citation>
    <scope>NUCLEOTIDE SEQUENCE [LARGE SCALE GENOMIC DNA]</scope>
</reference>
<evidence type="ECO:0000313" key="3">
    <source>
        <dbReference type="Proteomes" id="UP001189429"/>
    </source>
</evidence>
<dbReference type="Proteomes" id="UP001189429">
    <property type="component" value="Unassembled WGS sequence"/>
</dbReference>
<name>A0ABN9PDG4_9DINO</name>
<sequence>MGRELDALEELEQQTYQLFHILAPEVDVALAEAVSAAAAGAEADGTEARLAEDELEALLRVVRRQLARHYADLCAELQADARPLGLQGELERLAECLVAVSGVDSPDARRTRWPPSSARRPSQSRPTLRAGRPCSPRWGSRARSCPTAASAPPRTPLRPGECPPEAVDGTWRLVPGGGRRRRVPRDQPP</sequence>
<protein>
    <submittedName>
        <fullName evidence="2">Uncharacterized protein</fullName>
    </submittedName>
</protein>
<keyword evidence="3" id="KW-1185">Reference proteome</keyword>
<gene>
    <name evidence="2" type="ORF">PCOR1329_LOCUS2041</name>
</gene>
<feature type="region of interest" description="Disordered" evidence="1">
    <location>
        <begin position="104"/>
        <end position="189"/>
    </location>
</feature>
<evidence type="ECO:0000313" key="2">
    <source>
        <dbReference type="EMBL" id="CAK0790923.1"/>
    </source>
</evidence>
<comment type="caution">
    <text evidence="2">The sequence shown here is derived from an EMBL/GenBank/DDBJ whole genome shotgun (WGS) entry which is preliminary data.</text>
</comment>
<accession>A0ABN9PDG4</accession>
<evidence type="ECO:0000256" key="1">
    <source>
        <dbReference type="SAM" id="MobiDB-lite"/>
    </source>
</evidence>
<dbReference type="EMBL" id="CAUYUJ010000503">
    <property type="protein sequence ID" value="CAK0790923.1"/>
    <property type="molecule type" value="Genomic_DNA"/>
</dbReference>
<organism evidence="2 3">
    <name type="scientific">Prorocentrum cordatum</name>
    <dbReference type="NCBI Taxonomy" id="2364126"/>
    <lineage>
        <taxon>Eukaryota</taxon>
        <taxon>Sar</taxon>
        <taxon>Alveolata</taxon>
        <taxon>Dinophyceae</taxon>
        <taxon>Prorocentrales</taxon>
        <taxon>Prorocentraceae</taxon>
        <taxon>Prorocentrum</taxon>
    </lineage>
</organism>